<dbReference type="PANTHER" id="PTHR39321:SF3">
    <property type="entry name" value="PHOSPHOPANTETHEINE ADENYLYLTRANSFERASE"/>
    <property type="match status" value="1"/>
</dbReference>
<proteinExistence type="inferred from homology"/>
<dbReference type="CDD" id="cd02165">
    <property type="entry name" value="NMNAT"/>
    <property type="match status" value="1"/>
</dbReference>
<reference evidence="13 14" key="1">
    <citation type="submission" date="2018-05" db="EMBL/GenBank/DDBJ databases">
        <title>complete genome sequence of Aquabacterium olei NBRC 110486.</title>
        <authorList>
            <person name="Tang B."/>
            <person name="Chang J."/>
            <person name="Zhang L."/>
            <person name="Yang H."/>
        </authorList>
    </citation>
    <scope>NUCLEOTIDE SEQUENCE [LARGE SCALE GENOMIC DNA]</scope>
    <source>
        <strain evidence="13 14">NBRC 110486</strain>
    </source>
</reference>
<dbReference type="InterPro" id="IPR014729">
    <property type="entry name" value="Rossmann-like_a/b/a_fold"/>
</dbReference>
<dbReference type="NCBIfam" id="TIGR00125">
    <property type="entry name" value="cyt_tran_rel"/>
    <property type="match status" value="1"/>
</dbReference>
<evidence type="ECO:0000313" key="14">
    <source>
        <dbReference type="Proteomes" id="UP000244892"/>
    </source>
</evidence>
<sequence length="201" mass="21797">MGGSFDPVHAAHVALAELALVHLSLDEVRWIPVGQAWQKARQLAPAEDRLAMVAAATAHEPRFVVDRIEVDRAGPSYTLDTVRALQARADASGQPVEWVLLIGQDQYTNLPTWQGWAELIERVTLAVACRGSEALVTPEALAHHAHRVVRLPLQPMPVSSTDIRARLADGAPPDSLVPTLLPSGVARYIADHQLYAPGTPR</sequence>
<keyword evidence="5 11" id="KW-0808">Transferase</keyword>
<evidence type="ECO:0000256" key="4">
    <source>
        <dbReference type="ARBA" id="ARBA00022642"/>
    </source>
</evidence>
<dbReference type="KEGG" id="aon:DEH84_04995"/>
<dbReference type="OrthoDB" id="5295945at2"/>
<dbReference type="NCBIfam" id="NF000840">
    <property type="entry name" value="PRK00071.1-3"/>
    <property type="match status" value="1"/>
</dbReference>
<dbReference type="EMBL" id="CP029210">
    <property type="protein sequence ID" value="AWI52850.1"/>
    <property type="molecule type" value="Genomic_DNA"/>
</dbReference>
<dbReference type="EC" id="2.7.7.18" evidence="11"/>
<evidence type="ECO:0000256" key="6">
    <source>
        <dbReference type="ARBA" id="ARBA00022695"/>
    </source>
</evidence>
<evidence type="ECO:0000256" key="8">
    <source>
        <dbReference type="ARBA" id="ARBA00022840"/>
    </source>
</evidence>
<keyword evidence="8 11" id="KW-0067">ATP-binding</keyword>
<name>A0A2U8FPG1_9BURK</name>
<gene>
    <name evidence="11 13" type="primary">nadD</name>
    <name evidence="13" type="ORF">DEH84_04995</name>
</gene>
<dbReference type="Gene3D" id="3.40.50.620">
    <property type="entry name" value="HUPs"/>
    <property type="match status" value="1"/>
</dbReference>
<keyword evidence="9 11" id="KW-0520">NAD</keyword>
<dbReference type="GO" id="GO:0005524">
    <property type="term" value="F:ATP binding"/>
    <property type="evidence" value="ECO:0007669"/>
    <property type="project" value="UniProtKB-KW"/>
</dbReference>
<comment type="pathway">
    <text evidence="2 11">Cofactor biosynthesis; NAD(+) biosynthesis; deamido-NAD(+) from nicotinate D-ribonucleotide: step 1/1.</text>
</comment>
<evidence type="ECO:0000256" key="10">
    <source>
        <dbReference type="ARBA" id="ARBA00048721"/>
    </source>
</evidence>
<protein>
    <recommendedName>
        <fullName evidence="11">Probable nicotinate-nucleotide adenylyltransferase</fullName>
        <ecNumber evidence="11">2.7.7.18</ecNumber>
    </recommendedName>
    <alternativeName>
        <fullName evidence="11">Deamido-NAD(+) diphosphorylase</fullName>
    </alternativeName>
    <alternativeName>
        <fullName evidence="11">Deamido-NAD(+) pyrophosphorylase</fullName>
    </alternativeName>
    <alternativeName>
        <fullName evidence="11">Nicotinate mononucleotide adenylyltransferase</fullName>
        <shortName evidence="11">NaMN adenylyltransferase</shortName>
    </alternativeName>
</protein>
<comment type="similarity">
    <text evidence="3 11">Belongs to the NadD family.</text>
</comment>
<dbReference type="GO" id="GO:0009435">
    <property type="term" value="P:NAD+ biosynthetic process"/>
    <property type="evidence" value="ECO:0007669"/>
    <property type="project" value="UniProtKB-UniRule"/>
</dbReference>
<evidence type="ECO:0000313" key="13">
    <source>
        <dbReference type="EMBL" id="AWI52850.1"/>
    </source>
</evidence>
<organism evidence="13 14">
    <name type="scientific">Aquabacterium olei</name>
    <dbReference type="NCBI Taxonomy" id="1296669"/>
    <lineage>
        <taxon>Bacteria</taxon>
        <taxon>Pseudomonadati</taxon>
        <taxon>Pseudomonadota</taxon>
        <taxon>Betaproteobacteria</taxon>
        <taxon>Burkholderiales</taxon>
        <taxon>Aquabacterium</taxon>
    </lineage>
</organism>
<dbReference type="InterPro" id="IPR004821">
    <property type="entry name" value="Cyt_trans-like"/>
</dbReference>
<comment type="catalytic activity">
    <reaction evidence="10 11">
        <text>nicotinate beta-D-ribonucleotide + ATP + H(+) = deamido-NAD(+) + diphosphate</text>
        <dbReference type="Rhea" id="RHEA:22860"/>
        <dbReference type="ChEBI" id="CHEBI:15378"/>
        <dbReference type="ChEBI" id="CHEBI:30616"/>
        <dbReference type="ChEBI" id="CHEBI:33019"/>
        <dbReference type="ChEBI" id="CHEBI:57502"/>
        <dbReference type="ChEBI" id="CHEBI:58437"/>
        <dbReference type="EC" id="2.7.7.18"/>
    </reaction>
</comment>
<dbReference type="HAMAP" id="MF_00244">
    <property type="entry name" value="NaMN_adenylyltr"/>
    <property type="match status" value="1"/>
</dbReference>
<evidence type="ECO:0000256" key="7">
    <source>
        <dbReference type="ARBA" id="ARBA00022741"/>
    </source>
</evidence>
<keyword evidence="14" id="KW-1185">Reference proteome</keyword>
<evidence type="ECO:0000256" key="1">
    <source>
        <dbReference type="ARBA" id="ARBA00002324"/>
    </source>
</evidence>
<keyword evidence="7 11" id="KW-0547">Nucleotide-binding</keyword>
<dbReference type="Pfam" id="PF01467">
    <property type="entry name" value="CTP_transf_like"/>
    <property type="match status" value="1"/>
</dbReference>
<feature type="domain" description="Cytidyltransferase-like" evidence="12">
    <location>
        <begin position="1"/>
        <end position="166"/>
    </location>
</feature>
<comment type="function">
    <text evidence="1 11">Catalyzes the reversible adenylation of nicotinate mononucleotide (NaMN) to nicotinic acid adenine dinucleotide (NaAD).</text>
</comment>
<dbReference type="PANTHER" id="PTHR39321">
    <property type="entry name" value="NICOTINATE-NUCLEOTIDE ADENYLYLTRANSFERASE-RELATED"/>
    <property type="match status" value="1"/>
</dbReference>
<evidence type="ECO:0000256" key="3">
    <source>
        <dbReference type="ARBA" id="ARBA00009014"/>
    </source>
</evidence>
<dbReference type="UniPathway" id="UPA00253">
    <property type="reaction ID" value="UER00332"/>
</dbReference>
<keyword evidence="4 11" id="KW-0662">Pyridine nucleotide biosynthesis</keyword>
<evidence type="ECO:0000256" key="9">
    <source>
        <dbReference type="ARBA" id="ARBA00023027"/>
    </source>
</evidence>
<evidence type="ECO:0000256" key="11">
    <source>
        <dbReference type="HAMAP-Rule" id="MF_00244"/>
    </source>
</evidence>
<dbReference type="Proteomes" id="UP000244892">
    <property type="component" value="Chromosome"/>
</dbReference>
<accession>A0A2U8FPG1</accession>
<dbReference type="InterPro" id="IPR005248">
    <property type="entry name" value="NadD/NMNAT"/>
</dbReference>
<dbReference type="NCBIfam" id="TIGR00482">
    <property type="entry name" value="nicotinate (nicotinamide) nucleotide adenylyltransferase"/>
    <property type="match status" value="1"/>
</dbReference>
<evidence type="ECO:0000259" key="12">
    <source>
        <dbReference type="Pfam" id="PF01467"/>
    </source>
</evidence>
<evidence type="ECO:0000256" key="5">
    <source>
        <dbReference type="ARBA" id="ARBA00022679"/>
    </source>
</evidence>
<keyword evidence="6 11" id="KW-0548">Nucleotidyltransferase</keyword>
<evidence type="ECO:0000256" key="2">
    <source>
        <dbReference type="ARBA" id="ARBA00005019"/>
    </source>
</evidence>
<dbReference type="SUPFAM" id="SSF52374">
    <property type="entry name" value="Nucleotidylyl transferase"/>
    <property type="match status" value="1"/>
</dbReference>
<dbReference type="GO" id="GO:0004515">
    <property type="term" value="F:nicotinate-nucleotide adenylyltransferase activity"/>
    <property type="evidence" value="ECO:0007669"/>
    <property type="project" value="UniProtKB-UniRule"/>
</dbReference>
<dbReference type="AlphaFoldDB" id="A0A2U8FPG1"/>